<protein>
    <submittedName>
        <fullName evidence="3">Uncharacterized protein</fullName>
    </submittedName>
</protein>
<keyword evidence="2" id="KW-0472">Membrane</keyword>
<dbReference type="AlphaFoldDB" id="A0A1X0Y9D2"/>
<keyword evidence="2" id="KW-0812">Transmembrane</keyword>
<evidence type="ECO:0000313" key="4">
    <source>
        <dbReference type="Proteomes" id="UP000193040"/>
    </source>
</evidence>
<sequence>MRHRPSRLNQALAWVGIVAGGLFVVGAIFFSGYFLDWSEHAPLRAGHAATAHEAKDCCADMKPGDMKPGDIKPGDMKPGDMKPGDMKPAATGQR</sequence>
<keyword evidence="2" id="KW-1133">Transmembrane helix</keyword>
<name>A0A1X0Y9D2_MYCSI</name>
<evidence type="ECO:0000256" key="1">
    <source>
        <dbReference type="SAM" id="MobiDB-lite"/>
    </source>
</evidence>
<feature type="compositionally biased region" description="Basic and acidic residues" evidence="1">
    <location>
        <begin position="60"/>
        <end position="85"/>
    </location>
</feature>
<reference evidence="3 4" key="1">
    <citation type="submission" date="2017-03" db="EMBL/GenBank/DDBJ databases">
        <title>Genomic insights into Mycobacterium simiae human colonization.</title>
        <authorList>
            <person name="Steffani J.L."/>
            <person name="Brunck M.E."/>
            <person name="Cruz E."/>
            <person name="Montiel R."/>
            <person name="Barona F."/>
        </authorList>
    </citation>
    <scope>NUCLEOTIDE SEQUENCE [LARGE SCALE GENOMIC DNA]</scope>
    <source>
        <strain evidence="3 4">MsiGto</strain>
    </source>
</reference>
<organism evidence="3 4">
    <name type="scientific">Mycobacterium simiae</name>
    <name type="common">Mycobacterium habana</name>
    <dbReference type="NCBI Taxonomy" id="1784"/>
    <lineage>
        <taxon>Bacteria</taxon>
        <taxon>Bacillati</taxon>
        <taxon>Actinomycetota</taxon>
        <taxon>Actinomycetes</taxon>
        <taxon>Mycobacteriales</taxon>
        <taxon>Mycobacteriaceae</taxon>
        <taxon>Mycobacterium</taxon>
        <taxon>Mycobacterium simiae complex</taxon>
    </lineage>
</organism>
<evidence type="ECO:0000313" key="3">
    <source>
        <dbReference type="EMBL" id="ORJ61801.1"/>
    </source>
</evidence>
<proteinExistence type="predicted"/>
<feature type="transmembrane region" description="Helical" evidence="2">
    <location>
        <begin position="12"/>
        <end position="35"/>
    </location>
</feature>
<gene>
    <name evidence="3" type="ORF">B5M45_08705</name>
</gene>
<evidence type="ECO:0000256" key="2">
    <source>
        <dbReference type="SAM" id="Phobius"/>
    </source>
</evidence>
<comment type="caution">
    <text evidence="3">The sequence shown here is derived from an EMBL/GenBank/DDBJ whole genome shotgun (WGS) entry which is preliminary data.</text>
</comment>
<dbReference type="EMBL" id="MZZM01000014">
    <property type="protein sequence ID" value="ORJ61801.1"/>
    <property type="molecule type" value="Genomic_DNA"/>
</dbReference>
<accession>A0A1X0Y9D2</accession>
<feature type="region of interest" description="Disordered" evidence="1">
    <location>
        <begin position="60"/>
        <end position="94"/>
    </location>
</feature>
<keyword evidence="4" id="KW-1185">Reference proteome</keyword>
<dbReference type="Proteomes" id="UP000193040">
    <property type="component" value="Unassembled WGS sequence"/>
</dbReference>